<name>A0A8J2T205_9STRA</name>
<gene>
    <name evidence="2" type="ORF">PECAL_5P28940</name>
</gene>
<comment type="caution">
    <text evidence="2">The sequence shown here is derived from an EMBL/GenBank/DDBJ whole genome shotgun (WGS) entry which is preliminary data.</text>
</comment>
<dbReference type="AlphaFoldDB" id="A0A8J2T205"/>
<feature type="region of interest" description="Disordered" evidence="1">
    <location>
        <begin position="1"/>
        <end position="20"/>
    </location>
</feature>
<proteinExistence type="predicted"/>
<accession>A0A8J2T205</accession>
<sequence>MRRAQILTPADPPPDAARMRALGWDVEEELGPDITAPVVLESLEEAWREVRGGKSDDEDEGKDEMDLGEAAVSWRGAPMVARPAARPRLDEALALSLLKAMYNAARDSMGVGKRQLVAAFKDERRRARPDYAAAAASSGAEITLGDDEVDNDNADPYTFDLNAYATCVAAVSCARDAAALEVFGRKLGEETLAAVSNRAPGGLAPDLGTLAALRDLLDRLVGFGYCDAADAAPGEKGVLIKVRVPATLAACSAADLVASGAVPDLHRRACTALLERRGGRVVACATTRTGDCLEHSLELAAGA</sequence>
<evidence type="ECO:0000313" key="3">
    <source>
        <dbReference type="Proteomes" id="UP000789595"/>
    </source>
</evidence>
<keyword evidence="3" id="KW-1185">Reference proteome</keyword>
<evidence type="ECO:0000256" key="1">
    <source>
        <dbReference type="SAM" id="MobiDB-lite"/>
    </source>
</evidence>
<protein>
    <submittedName>
        <fullName evidence="2">Uncharacterized protein</fullName>
    </submittedName>
</protein>
<organism evidence="2 3">
    <name type="scientific">Pelagomonas calceolata</name>
    <dbReference type="NCBI Taxonomy" id="35677"/>
    <lineage>
        <taxon>Eukaryota</taxon>
        <taxon>Sar</taxon>
        <taxon>Stramenopiles</taxon>
        <taxon>Ochrophyta</taxon>
        <taxon>Pelagophyceae</taxon>
        <taxon>Pelagomonadales</taxon>
        <taxon>Pelagomonadaceae</taxon>
        <taxon>Pelagomonas</taxon>
    </lineage>
</organism>
<dbReference type="EMBL" id="CAKKNE010000005">
    <property type="protein sequence ID" value="CAH0378379.1"/>
    <property type="molecule type" value="Genomic_DNA"/>
</dbReference>
<dbReference type="Proteomes" id="UP000789595">
    <property type="component" value="Unassembled WGS sequence"/>
</dbReference>
<reference evidence="2" key="1">
    <citation type="submission" date="2021-11" db="EMBL/GenBank/DDBJ databases">
        <authorList>
            <consortium name="Genoscope - CEA"/>
            <person name="William W."/>
        </authorList>
    </citation>
    <scope>NUCLEOTIDE SEQUENCE</scope>
</reference>
<evidence type="ECO:0000313" key="2">
    <source>
        <dbReference type="EMBL" id="CAH0378379.1"/>
    </source>
</evidence>